<keyword evidence="3" id="KW-1185">Reference proteome</keyword>
<evidence type="ECO:0000313" key="2">
    <source>
        <dbReference type="EMBL" id="KAK9770079.1"/>
    </source>
</evidence>
<sequence length="753" mass="84274">MFSIRQYKHRLKKWGVTKSVPSDVKEQAIQVLGKRVRNEVSVGGIRHNDVEIKKPLLQRYLREQSKKEHDWHLETVIFAHWNLPYKALKASSMHNLNVSSPFNMNHPTPSDYSVLSPQQISNESDAMNAPSPTTVAIRAKIYRDRVGYLLQGKSQEFLKDMPASEKSIATTWLHQFWLFAFSTAKYWGRGPTHWNADLLAFMKFPDTITLPHTPSAESGISPQPWVSSSPGSRQLPGGRSEYAPSPLCRWAIHYHEPDYDAIPSPPVELETEFDINGSDHWPQWNQEALQANLVDRLQYGLESNSFSNIHVEDLPLSATQVAVAASRSPSELQAEAVGFAIMAQNEGLLYDLLNKEDLDLTRLYPFHLAATYLNGAKTCCNIMWLLMKSLVRHNRIMALELNELGHTVLDSLMISILKGHTSCMPGVCDDKMRNSQRFVGEEVNICGRWDADSHCIRSLNAHGIARVPSGWKHMFCHTSAQAICHTIPRVFSFGHSPDINTPSGLFIKFCEHCNQKLQLGPLHTLVVTAFYLAQQGCEGETLFGALACLVCLLVYGADPLQEAEVSLRVLMGAVEGASCSHAMVNPFQLADQVPPAICSRWAPETQLGWSVFISVLRYAANERHETNGDENEVDRGGCDHDDGYNSYGKSATLGKLWAAIQAELLTYRRAEEGDGWLSENFSMEAVLNALGSESGMDTLPLIQRSMLKPFCKCGRFLDAEDQDCPTSEEACTSHFSNLDNWSRSSFIESLPYI</sequence>
<evidence type="ECO:0000313" key="3">
    <source>
        <dbReference type="Proteomes" id="UP001465668"/>
    </source>
</evidence>
<gene>
    <name evidence="2" type="ORF">SCAR479_13268</name>
</gene>
<feature type="compositionally biased region" description="Polar residues" evidence="1">
    <location>
        <begin position="213"/>
        <end position="232"/>
    </location>
</feature>
<dbReference type="EMBL" id="JARVKM010000102">
    <property type="protein sequence ID" value="KAK9770079.1"/>
    <property type="molecule type" value="Genomic_DNA"/>
</dbReference>
<dbReference type="Proteomes" id="UP001465668">
    <property type="component" value="Unassembled WGS sequence"/>
</dbReference>
<feature type="region of interest" description="Disordered" evidence="1">
    <location>
        <begin position="213"/>
        <end position="239"/>
    </location>
</feature>
<protein>
    <submittedName>
        <fullName evidence="2">Clr5 domain-containing protein</fullName>
    </submittedName>
</protein>
<accession>A0ABR2X8H8</accession>
<name>A0ABR2X8H8_9PEZI</name>
<evidence type="ECO:0000256" key="1">
    <source>
        <dbReference type="SAM" id="MobiDB-lite"/>
    </source>
</evidence>
<organism evidence="2 3">
    <name type="scientific">Seiridium cardinale</name>
    <dbReference type="NCBI Taxonomy" id="138064"/>
    <lineage>
        <taxon>Eukaryota</taxon>
        <taxon>Fungi</taxon>
        <taxon>Dikarya</taxon>
        <taxon>Ascomycota</taxon>
        <taxon>Pezizomycotina</taxon>
        <taxon>Sordariomycetes</taxon>
        <taxon>Xylariomycetidae</taxon>
        <taxon>Amphisphaeriales</taxon>
        <taxon>Sporocadaceae</taxon>
        <taxon>Seiridium</taxon>
    </lineage>
</organism>
<comment type="caution">
    <text evidence="2">The sequence shown here is derived from an EMBL/GenBank/DDBJ whole genome shotgun (WGS) entry which is preliminary data.</text>
</comment>
<reference evidence="2 3" key="1">
    <citation type="submission" date="2024-02" db="EMBL/GenBank/DDBJ databases">
        <title>First draft genome assembly of two strains of Seiridium cardinale.</title>
        <authorList>
            <person name="Emiliani G."/>
            <person name="Scali E."/>
        </authorList>
    </citation>
    <scope>NUCLEOTIDE SEQUENCE [LARGE SCALE GENOMIC DNA]</scope>
    <source>
        <strain evidence="2 3">BM-138-000479</strain>
    </source>
</reference>
<proteinExistence type="predicted"/>